<sequence>MTPTRSGSTYSIQSNGSGPGQSSHKSKGQDCQPKGEAQMEDARTSTSSHRLARTFENLIESPEAEITAIPVVRPESFPPGNN</sequence>
<accession>A0A9Q3J072</accession>
<organism evidence="2 3">
    <name type="scientific">Austropuccinia psidii MF-1</name>
    <dbReference type="NCBI Taxonomy" id="1389203"/>
    <lineage>
        <taxon>Eukaryota</taxon>
        <taxon>Fungi</taxon>
        <taxon>Dikarya</taxon>
        <taxon>Basidiomycota</taxon>
        <taxon>Pucciniomycotina</taxon>
        <taxon>Pucciniomycetes</taxon>
        <taxon>Pucciniales</taxon>
        <taxon>Sphaerophragmiaceae</taxon>
        <taxon>Austropuccinia</taxon>
    </lineage>
</organism>
<dbReference type="EMBL" id="AVOT02059269">
    <property type="protein sequence ID" value="MBW0552970.1"/>
    <property type="molecule type" value="Genomic_DNA"/>
</dbReference>
<reference evidence="2" key="1">
    <citation type="submission" date="2021-03" db="EMBL/GenBank/DDBJ databases">
        <title>Draft genome sequence of rust myrtle Austropuccinia psidii MF-1, a brazilian biotype.</title>
        <authorList>
            <person name="Quecine M.C."/>
            <person name="Pachon D.M.R."/>
            <person name="Bonatelli M.L."/>
            <person name="Correr F.H."/>
            <person name="Franceschini L.M."/>
            <person name="Leite T.F."/>
            <person name="Margarido G.R.A."/>
            <person name="Almeida C.A."/>
            <person name="Ferrarezi J.A."/>
            <person name="Labate C.A."/>
        </authorList>
    </citation>
    <scope>NUCLEOTIDE SEQUENCE</scope>
    <source>
        <strain evidence="2">MF-1</strain>
    </source>
</reference>
<protein>
    <submittedName>
        <fullName evidence="2">Uncharacterized protein</fullName>
    </submittedName>
</protein>
<comment type="caution">
    <text evidence="2">The sequence shown here is derived from an EMBL/GenBank/DDBJ whole genome shotgun (WGS) entry which is preliminary data.</text>
</comment>
<gene>
    <name evidence="2" type="ORF">O181_092685</name>
</gene>
<dbReference type="Proteomes" id="UP000765509">
    <property type="component" value="Unassembled WGS sequence"/>
</dbReference>
<dbReference type="AlphaFoldDB" id="A0A9Q3J072"/>
<feature type="compositionally biased region" description="Polar residues" evidence="1">
    <location>
        <begin position="1"/>
        <end position="23"/>
    </location>
</feature>
<feature type="region of interest" description="Disordered" evidence="1">
    <location>
        <begin position="1"/>
        <end position="62"/>
    </location>
</feature>
<proteinExistence type="predicted"/>
<name>A0A9Q3J072_9BASI</name>
<evidence type="ECO:0000313" key="3">
    <source>
        <dbReference type="Proteomes" id="UP000765509"/>
    </source>
</evidence>
<evidence type="ECO:0000256" key="1">
    <source>
        <dbReference type="SAM" id="MobiDB-lite"/>
    </source>
</evidence>
<keyword evidence="3" id="KW-1185">Reference proteome</keyword>
<evidence type="ECO:0000313" key="2">
    <source>
        <dbReference type="EMBL" id="MBW0552970.1"/>
    </source>
</evidence>